<feature type="transmembrane region" description="Helical" evidence="6">
    <location>
        <begin position="270"/>
        <end position="292"/>
    </location>
</feature>
<evidence type="ECO:0000256" key="2">
    <source>
        <dbReference type="ARBA" id="ARBA00010199"/>
    </source>
</evidence>
<feature type="transmembrane region" description="Helical" evidence="6">
    <location>
        <begin position="187"/>
        <end position="208"/>
    </location>
</feature>
<comment type="subcellular location">
    <subcellularLocation>
        <location evidence="1">Membrane</location>
        <topology evidence="1">Multi-pass membrane protein</topology>
    </subcellularLocation>
</comment>
<dbReference type="PANTHER" id="PTHR42893">
    <property type="entry name" value="PROTEIN DETOXIFICATION 44, CHLOROPLASTIC-RELATED"/>
    <property type="match status" value="1"/>
</dbReference>
<dbReference type="PANTHER" id="PTHR42893:SF46">
    <property type="entry name" value="PROTEIN DETOXIFICATION 44, CHLOROPLASTIC"/>
    <property type="match status" value="1"/>
</dbReference>
<accession>S5DQX2</accession>
<keyword evidence="4 6" id="KW-1133">Transmembrane helix</keyword>
<feature type="transmembrane region" description="Helical" evidence="6">
    <location>
        <begin position="12"/>
        <end position="31"/>
    </location>
</feature>
<feature type="transmembrane region" description="Helical" evidence="6">
    <location>
        <begin position="313"/>
        <end position="337"/>
    </location>
</feature>
<evidence type="ECO:0000313" key="7">
    <source>
        <dbReference type="EMBL" id="AGQ20048.1"/>
    </source>
</evidence>
<keyword evidence="3 6" id="KW-0812">Transmembrane</keyword>
<dbReference type="GO" id="GO:0016020">
    <property type="term" value="C:membrane"/>
    <property type="evidence" value="ECO:0007669"/>
    <property type="project" value="UniProtKB-SubCell"/>
</dbReference>
<dbReference type="EMBL" id="KC811149">
    <property type="protein sequence ID" value="AGQ20048.1"/>
    <property type="molecule type" value="Genomic_DNA"/>
</dbReference>
<evidence type="ECO:0000256" key="3">
    <source>
        <dbReference type="ARBA" id="ARBA00022692"/>
    </source>
</evidence>
<feature type="transmembrane region" description="Helical" evidence="6">
    <location>
        <begin position="229"/>
        <end position="250"/>
    </location>
</feature>
<feature type="transmembrane region" description="Helical" evidence="6">
    <location>
        <begin position="404"/>
        <end position="425"/>
    </location>
</feature>
<name>S5DQX2_9ACTN</name>
<sequence length="429" mass="48427">MGDNNIKKEVWLNSYPILLWLISEPLVGLIDSKIASYLNIEVLSAVGIGETVYFVFIWIFVFLAYGTTPYVSELQASNQISKLNYFIMFGRRASIFIGFISCLLLVLFSDLLISLFEPTTGVTQKANSYLILRSIGLPFYLLNMHSTAVLRGMKHPKITLYSSIIVGVSNVILSFLLAVIFDFGIQGIAVASSISFLISALYSTKVLLNKKQQDDSLDALFNKNEVSNKFFYVGFYIFIRSMFLTIFMAYLRNRASLMSMEEIALQHVLLQLWSFGYVFVDALAIAAQTLVSEYKTKFHDYRNSDLKIYLNKLTLRISASLFVFSSIFLDTLITLITDKSLGQLIDFELRILFGLSLLIGSFAFLWDGVLLGLDKSREFSSLTVVSSIVGFVSCSYLLNFENSLSSLWIGLNLSLVYRGIVGFLYQIRD</sequence>
<dbReference type="GO" id="GO:0042910">
    <property type="term" value="F:xenobiotic transmembrane transporter activity"/>
    <property type="evidence" value="ECO:0007669"/>
    <property type="project" value="InterPro"/>
</dbReference>
<keyword evidence="5 6" id="KW-0472">Membrane</keyword>
<feature type="transmembrane region" description="Helical" evidence="6">
    <location>
        <begin position="158"/>
        <end position="181"/>
    </location>
</feature>
<protein>
    <submittedName>
        <fullName evidence="7">Na+-driven multidrug efflux pump</fullName>
    </submittedName>
</protein>
<feature type="transmembrane region" description="Helical" evidence="6">
    <location>
        <begin position="93"/>
        <end position="116"/>
    </location>
</feature>
<dbReference type="NCBIfam" id="TIGR00797">
    <property type="entry name" value="matE"/>
    <property type="match status" value="1"/>
</dbReference>
<proteinExistence type="inferred from homology"/>
<feature type="transmembrane region" description="Helical" evidence="6">
    <location>
        <begin position="349"/>
        <end position="372"/>
    </location>
</feature>
<dbReference type="InterPro" id="IPR002528">
    <property type="entry name" value="MATE_fam"/>
</dbReference>
<dbReference type="GO" id="GO:0015297">
    <property type="term" value="F:antiporter activity"/>
    <property type="evidence" value="ECO:0007669"/>
    <property type="project" value="InterPro"/>
</dbReference>
<dbReference type="Pfam" id="PF01554">
    <property type="entry name" value="MatE"/>
    <property type="match status" value="1"/>
</dbReference>
<dbReference type="InterPro" id="IPR044644">
    <property type="entry name" value="DinF-like"/>
</dbReference>
<feature type="transmembrane region" description="Helical" evidence="6">
    <location>
        <begin position="51"/>
        <end position="72"/>
    </location>
</feature>
<dbReference type="AlphaFoldDB" id="S5DQX2"/>
<evidence type="ECO:0000256" key="5">
    <source>
        <dbReference type="ARBA" id="ARBA00023136"/>
    </source>
</evidence>
<evidence type="ECO:0000256" key="4">
    <source>
        <dbReference type="ARBA" id="ARBA00022989"/>
    </source>
</evidence>
<reference evidence="7" key="1">
    <citation type="journal article" date="2013" name="Sci. Rep.">
        <title>Metagenomics uncovers a new group of low GC and ultra-small marine Actinobacteria.</title>
        <authorList>
            <person name="Ghai R."/>
            <person name="Mizuno C.M."/>
            <person name="Picazo A."/>
            <person name="Camacho A."/>
            <person name="Rodriguez-Valera F."/>
        </authorList>
    </citation>
    <scope>NUCLEOTIDE SEQUENCE</scope>
</reference>
<comment type="similarity">
    <text evidence="2">Belongs to the multi antimicrobial extrusion (MATE) (TC 2.A.66.1) family.</text>
</comment>
<evidence type="ECO:0000256" key="1">
    <source>
        <dbReference type="ARBA" id="ARBA00004141"/>
    </source>
</evidence>
<organism evidence="7">
    <name type="scientific">Candidatus Actinomarina minuta</name>
    <dbReference type="NCBI Taxonomy" id="1389454"/>
    <lineage>
        <taxon>Bacteria</taxon>
        <taxon>Bacillati</taxon>
        <taxon>Actinomycetota</taxon>
        <taxon>Actinomycetes</taxon>
        <taxon>Candidatus Actinomarinidae</taxon>
        <taxon>Candidatus Actinomarinales</taxon>
        <taxon>Candidatus Actinomarineae</taxon>
        <taxon>Candidatus Actinomarinaceae</taxon>
        <taxon>Candidatus Actinomarina</taxon>
    </lineage>
</organism>
<evidence type="ECO:0000256" key="6">
    <source>
        <dbReference type="SAM" id="Phobius"/>
    </source>
</evidence>
<feature type="transmembrane region" description="Helical" evidence="6">
    <location>
        <begin position="379"/>
        <end position="398"/>
    </location>
</feature>
<feature type="transmembrane region" description="Helical" evidence="6">
    <location>
        <begin position="128"/>
        <end position="146"/>
    </location>
</feature>